<evidence type="ECO:0000256" key="1">
    <source>
        <dbReference type="SAM" id="SignalP"/>
    </source>
</evidence>
<reference evidence="2 3" key="1">
    <citation type="submission" date="2024-04" db="EMBL/GenBank/DDBJ databases">
        <authorList>
            <person name="Waldvogel A.-M."/>
            <person name="Schoenle A."/>
        </authorList>
    </citation>
    <scope>NUCLEOTIDE SEQUENCE [LARGE SCALE GENOMIC DNA]</scope>
</reference>
<dbReference type="Proteomes" id="UP001497482">
    <property type="component" value="Chromosome 7"/>
</dbReference>
<evidence type="ECO:0000313" key="2">
    <source>
        <dbReference type="EMBL" id="CAL1610821.1"/>
    </source>
</evidence>
<keyword evidence="1" id="KW-0732">Signal</keyword>
<evidence type="ECO:0000313" key="3">
    <source>
        <dbReference type="Proteomes" id="UP001497482"/>
    </source>
</evidence>
<protein>
    <submittedName>
        <fullName evidence="2">Uncharacterized protein</fullName>
    </submittedName>
</protein>
<feature type="chain" id="PRO_5043517021" evidence="1">
    <location>
        <begin position="18"/>
        <end position="98"/>
    </location>
</feature>
<keyword evidence="3" id="KW-1185">Reference proteome</keyword>
<dbReference type="EMBL" id="OZ035829">
    <property type="protein sequence ID" value="CAL1610821.1"/>
    <property type="molecule type" value="Genomic_DNA"/>
</dbReference>
<proteinExistence type="predicted"/>
<feature type="signal peptide" evidence="1">
    <location>
        <begin position="1"/>
        <end position="17"/>
    </location>
</feature>
<dbReference type="PANTHER" id="PTHR38706:SF3">
    <property type="entry name" value="SI:CH211-198C19.1"/>
    <property type="match status" value="1"/>
</dbReference>
<gene>
    <name evidence="2" type="ORF">KC01_LOCUS37362</name>
</gene>
<organism evidence="2 3">
    <name type="scientific">Knipowitschia caucasica</name>
    <name type="common">Caucasian dwarf goby</name>
    <name type="synonym">Pomatoschistus caucasicus</name>
    <dbReference type="NCBI Taxonomy" id="637954"/>
    <lineage>
        <taxon>Eukaryota</taxon>
        <taxon>Metazoa</taxon>
        <taxon>Chordata</taxon>
        <taxon>Craniata</taxon>
        <taxon>Vertebrata</taxon>
        <taxon>Euteleostomi</taxon>
        <taxon>Actinopterygii</taxon>
        <taxon>Neopterygii</taxon>
        <taxon>Teleostei</taxon>
        <taxon>Neoteleostei</taxon>
        <taxon>Acanthomorphata</taxon>
        <taxon>Gobiaria</taxon>
        <taxon>Gobiiformes</taxon>
        <taxon>Gobioidei</taxon>
        <taxon>Gobiidae</taxon>
        <taxon>Gobiinae</taxon>
        <taxon>Knipowitschia</taxon>
    </lineage>
</organism>
<name>A0AAV2MBZ0_KNICA</name>
<dbReference type="PANTHER" id="PTHR38706">
    <property type="entry name" value="SI:CH211-198C19.1-RELATED"/>
    <property type="match status" value="1"/>
</dbReference>
<dbReference type="AlphaFoldDB" id="A0AAV2MBZ0"/>
<accession>A0AAV2MBZ0</accession>
<sequence length="98" mass="11082">MLAHILWLFCLVLLSSSLKTLDSAKALQDSGFGRPPPRHGLPLLQWYAESCLDNNMLALGHPDKGEYGFHKFENHGDKPLLPAYLKSQMVELMDINFE</sequence>